<accession>A0AAD4N8W8</accession>
<dbReference type="AlphaFoldDB" id="A0AAD4N8W8"/>
<comment type="caution">
    <text evidence="2">The sequence shown here is derived from an EMBL/GenBank/DDBJ whole genome shotgun (WGS) entry which is preliminary data.</text>
</comment>
<proteinExistence type="predicted"/>
<evidence type="ECO:0000256" key="1">
    <source>
        <dbReference type="SAM" id="MobiDB-lite"/>
    </source>
</evidence>
<protein>
    <submittedName>
        <fullName evidence="2">Uncharacterized protein</fullName>
    </submittedName>
</protein>
<feature type="region of interest" description="Disordered" evidence="1">
    <location>
        <begin position="1"/>
        <end position="22"/>
    </location>
</feature>
<dbReference type="EMBL" id="JAKKPZ010000005">
    <property type="protein sequence ID" value="KAI1720764.1"/>
    <property type="molecule type" value="Genomic_DNA"/>
</dbReference>
<organism evidence="2 3">
    <name type="scientific">Ditylenchus destructor</name>
    <dbReference type="NCBI Taxonomy" id="166010"/>
    <lineage>
        <taxon>Eukaryota</taxon>
        <taxon>Metazoa</taxon>
        <taxon>Ecdysozoa</taxon>
        <taxon>Nematoda</taxon>
        <taxon>Chromadorea</taxon>
        <taxon>Rhabditida</taxon>
        <taxon>Tylenchina</taxon>
        <taxon>Tylenchomorpha</taxon>
        <taxon>Sphaerularioidea</taxon>
        <taxon>Anguinidae</taxon>
        <taxon>Anguininae</taxon>
        <taxon>Ditylenchus</taxon>
    </lineage>
</organism>
<name>A0AAD4N8W8_9BILA</name>
<dbReference type="Proteomes" id="UP001201812">
    <property type="component" value="Unassembled WGS sequence"/>
</dbReference>
<evidence type="ECO:0000313" key="2">
    <source>
        <dbReference type="EMBL" id="KAI1720764.1"/>
    </source>
</evidence>
<gene>
    <name evidence="2" type="ORF">DdX_05010</name>
</gene>
<keyword evidence="3" id="KW-1185">Reference proteome</keyword>
<evidence type="ECO:0000313" key="3">
    <source>
        <dbReference type="Proteomes" id="UP001201812"/>
    </source>
</evidence>
<sequence length="97" mass="10827">MWENRALHNLSPSKNGPRPKRRKCFGVEQSKVELRNEGVQRKTQPIIQQKVASATTDMDIHLLSSGHTSILMPCFLALSAGRARVFKSAIESVVKVN</sequence>
<reference evidence="2" key="1">
    <citation type="submission" date="2022-01" db="EMBL/GenBank/DDBJ databases">
        <title>Genome Sequence Resource for Two Populations of Ditylenchus destructor, the Migratory Endoparasitic Phytonematode.</title>
        <authorList>
            <person name="Zhang H."/>
            <person name="Lin R."/>
            <person name="Xie B."/>
        </authorList>
    </citation>
    <scope>NUCLEOTIDE SEQUENCE</scope>
    <source>
        <strain evidence="2">BazhouSP</strain>
    </source>
</reference>